<name>A0A0F4GFD3_9PEZI</name>
<dbReference type="Gene3D" id="3.40.50.10540">
    <property type="entry name" value="Crotonobetainyl-coa:carnitine coa-transferase, domain 1"/>
    <property type="match status" value="1"/>
</dbReference>
<dbReference type="AlphaFoldDB" id="A0A0F4GFD3"/>
<keyword evidence="2" id="KW-0808">Transferase</keyword>
<reference evidence="2 3" key="1">
    <citation type="submission" date="2015-03" db="EMBL/GenBank/DDBJ databases">
        <title>RNA-seq based gene annotation and comparative genomics of four Zymoseptoria species reveal species-specific pathogenicity related genes and transposable element activity.</title>
        <authorList>
            <person name="Grandaubert J."/>
            <person name="Bhattacharyya A."/>
            <person name="Stukenbrock E.H."/>
        </authorList>
    </citation>
    <scope>NUCLEOTIDE SEQUENCE [LARGE SCALE GENOMIC DNA]</scope>
    <source>
        <strain evidence="2 3">Zb18110</strain>
    </source>
</reference>
<dbReference type="SUPFAM" id="SSF89796">
    <property type="entry name" value="CoA-transferase family III (CaiB/BaiF)"/>
    <property type="match status" value="2"/>
</dbReference>
<evidence type="ECO:0000313" key="2">
    <source>
        <dbReference type="EMBL" id="KJX96094.1"/>
    </source>
</evidence>
<dbReference type="Pfam" id="PF02515">
    <property type="entry name" value="CoA_transf_3"/>
    <property type="match status" value="1"/>
</dbReference>
<sequence length="425" mass="45136">MAEARSAYNDAVPNHSQVLANSSTLSTITQIWNSLSLPSSALSCLDLGPITDQQILSSSFKVSQLAHATIALSALAASLLDSTRTFTGTVHNVTVSLDHAAVEFASEQVYTLNDQPPPPSWGVIGGLHKTADGYIRIHDSFSNHRAAALRILKLSSSATREEVAAKILSWNALDLESAAQANKAVIFALRPFSTWSTLPQHHLLPSSPITIRRIPSSSSPPRSLPPGDFPSLLHGLRVLEFSRVIAAPVAGRCLAAHGADVLWVTSPNLPSLPGLDIDMSRGKPSIQLDLDSAAGKETLRRLLREADVLIQSYRPGSLTAKGLSTEEILAICSDGIVIANLSAWGEAGPWKDARGFDSMVQTVSGLNIDEAQAFATANGGQQDGSPARVLPVQALDHASGVFARDRDFDGVVEEGERGRVLGGWS</sequence>
<proteinExistence type="inferred from homology"/>
<evidence type="ECO:0000256" key="1">
    <source>
        <dbReference type="ARBA" id="ARBA00008383"/>
    </source>
</evidence>
<dbReference type="PANTHER" id="PTHR48228">
    <property type="entry name" value="SUCCINYL-COA--D-CITRAMALATE COA-TRANSFERASE"/>
    <property type="match status" value="1"/>
</dbReference>
<dbReference type="InterPro" id="IPR003673">
    <property type="entry name" value="CoA-Trfase_fam_III"/>
</dbReference>
<dbReference type="Proteomes" id="UP000033647">
    <property type="component" value="Unassembled WGS sequence"/>
</dbReference>
<accession>A0A0F4GFD3</accession>
<dbReference type="STRING" id="1047168.A0A0F4GFD3"/>
<dbReference type="OrthoDB" id="5863171at2759"/>
<comment type="similarity">
    <text evidence="1">Belongs to the CoA-transferase III family.</text>
</comment>
<dbReference type="PANTHER" id="PTHR48228:SF4">
    <property type="entry name" value="BLR3030 PROTEIN"/>
    <property type="match status" value="1"/>
</dbReference>
<protein>
    <submittedName>
        <fullName evidence="2">CoA-transferase family III like protein</fullName>
    </submittedName>
</protein>
<comment type="caution">
    <text evidence="2">The sequence shown here is derived from an EMBL/GenBank/DDBJ whole genome shotgun (WGS) entry which is preliminary data.</text>
</comment>
<dbReference type="GO" id="GO:0016740">
    <property type="term" value="F:transferase activity"/>
    <property type="evidence" value="ECO:0007669"/>
    <property type="project" value="UniProtKB-KW"/>
</dbReference>
<keyword evidence="3" id="KW-1185">Reference proteome</keyword>
<dbReference type="InterPro" id="IPR023606">
    <property type="entry name" value="CoA-Trfase_III_dom_1_sf"/>
</dbReference>
<dbReference type="EMBL" id="LAFY01000827">
    <property type="protein sequence ID" value="KJX96094.1"/>
    <property type="molecule type" value="Genomic_DNA"/>
</dbReference>
<organism evidence="2 3">
    <name type="scientific">Zymoseptoria brevis</name>
    <dbReference type="NCBI Taxonomy" id="1047168"/>
    <lineage>
        <taxon>Eukaryota</taxon>
        <taxon>Fungi</taxon>
        <taxon>Dikarya</taxon>
        <taxon>Ascomycota</taxon>
        <taxon>Pezizomycotina</taxon>
        <taxon>Dothideomycetes</taxon>
        <taxon>Dothideomycetidae</taxon>
        <taxon>Mycosphaerellales</taxon>
        <taxon>Mycosphaerellaceae</taxon>
        <taxon>Zymoseptoria</taxon>
    </lineage>
</organism>
<gene>
    <name evidence="2" type="ORF">TI39_contig835g00009</name>
</gene>
<evidence type="ECO:0000313" key="3">
    <source>
        <dbReference type="Proteomes" id="UP000033647"/>
    </source>
</evidence>
<dbReference type="InterPro" id="IPR050509">
    <property type="entry name" value="CoA-transferase_III"/>
</dbReference>